<keyword evidence="15" id="KW-1185">Reference proteome</keyword>
<protein>
    <submittedName>
        <fullName evidence="13">Glycine betaine/carnitine/choline ABC transporter substrate-binding protein</fullName>
    </submittedName>
</protein>
<reference evidence="13" key="2">
    <citation type="journal article" date="2020" name="Int. Dairy J.">
        <title>Lactic acid bacterial diversity in Brie cheese focusing on salt concentration and pH of isolation medium and characterisation of halophilic and alkaliphilic lactic acid bacterial isolates.</title>
        <authorList>
            <person name="Unno R."/>
            <person name="Matsutani M."/>
            <person name="Suzuki T."/>
            <person name="Kodama K."/>
            <person name="Matsushita H."/>
            <person name="Yamasato K."/>
            <person name="Koizumi Y."/>
            <person name="Ishikawa M."/>
        </authorList>
    </citation>
    <scope>NUCLEOTIDE SEQUENCE</scope>
    <source>
        <strain evidence="13">7C1</strain>
        <strain evidence="12">8C4</strain>
    </source>
</reference>
<accession>A0AAN4UBW4</accession>
<dbReference type="InterPro" id="IPR035906">
    <property type="entry name" value="MetI-like_sf"/>
</dbReference>
<dbReference type="FunFam" id="1.10.3720.10:FF:000001">
    <property type="entry name" value="Glycine betaine ABC transporter, permease"/>
    <property type="match status" value="1"/>
</dbReference>
<feature type="transmembrane region" description="Helical" evidence="9">
    <location>
        <begin position="72"/>
        <end position="88"/>
    </location>
</feature>
<comment type="similarity">
    <text evidence="8">In the N-terminal section; belongs to the binding-protein-dependent transport system permease family.</text>
</comment>
<feature type="compositionally biased region" description="Basic and acidic residues" evidence="10">
    <location>
        <begin position="563"/>
        <end position="574"/>
    </location>
</feature>
<dbReference type="PANTHER" id="PTHR47737">
    <property type="entry name" value="GLYCINE BETAINE/PROLINE BETAINE TRANSPORT SYSTEM PERMEASE PROTEIN PROW"/>
    <property type="match status" value="1"/>
</dbReference>
<evidence type="ECO:0000256" key="7">
    <source>
        <dbReference type="ARBA" id="ARBA00035642"/>
    </source>
</evidence>
<sequence length="574" mass="63430">MFDFLQQSIPLADWIDTGVDWLTEHWSGFFSFLQTVGQAVMDFMTNTLSAVPPLLLMVLIAIAAYFIFHRKWWIPIITLLGLLLIYNQEMWADLMNTITLVVISSLIAVVIGVPLGILMSKSETAQSIVTPILDVMQTMPGFVYLIPAVAFFGVGMVPGVFASVIFSLPPTVRMTNFGIRQISTELVEASESFGGTPWQRLFKLDLPLAKGNIFAGINQTIMLTLSMVVIASMIGTPGLGQGVLAAVQRSDVGNGFVYGVGIVILAIIMDRFTQAMNRPVEQTQARISKKKKTIVGGAIAVVVVFFATIGVYSSINQSNQGTITLAYAQQDDQVVSTNVISQVLEEQGYNVNMTSLDIPVVWEAVANGQADAMTGAWLPITHQAQYEEFKNDVDDLGPHIDKQAKLGLVVPSYMDVDSIEDLDDQANREITGIEPGAGIVQATDETLEAYPNLSDWEQIISSTGAMNAQLERAINDNDEIVVEGWNPYWIFQRYDLKYLDDPKGTMGEAESIHTMTRLGFEDDMPGAYRILDNFKWDVDDMESIMLDIEDGKDPEDAASDWIDENRDKVDSWVE</sequence>
<feature type="transmembrane region" description="Helical" evidence="9">
    <location>
        <begin position="255"/>
        <end position="273"/>
    </location>
</feature>
<feature type="region of interest" description="Disordered" evidence="10">
    <location>
        <begin position="548"/>
        <end position="574"/>
    </location>
</feature>
<name>A0AAN4UBW4_9ENTE</name>
<comment type="similarity">
    <text evidence="9">Belongs to the binding-protein-dependent transport system permease family.</text>
</comment>
<evidence type="ECO:0000256" key="3">
    <source>
        <dbReference type="ARBA" id="ARBA00022475"/>
    </source>
</evidence>
<dbReference type="GO" id="GO:0015871">
    <property type="term" value="P:choline transport"/>
    <property type="evidence" value="ECO:0007669"/>
    <property type="project" value="TreeGrafter"/>
</dbReference>
<keyword evidence="4 9" id="KW-0812">Transmembrane</keyword>
<dbReference type="Proteomes" id="UP000886607">
    <property type="component" value="Unassembled WGS sequence"/>
</dbReference>
<dbReference type="CDD" id="cd06261">
    <property type="entry name" value="TM_PBP2"/>
    <property type="match status" value="1"/>
</dbReference>
<dbReference type="GO" id="GO:0005275">
    <property type="term" value="F:amine transmembrane transporter activity"/>
    <property type="evidence" value="ECO:0007669"/>
    <property type="project" value="TreeGrafter"/>
</dbReference>
<gene>
    <name evidence="13" type="primary">proW_1</name>
    <name evidence="12" type="synonym">proW_2</name>
    <name evidence="12" type="ORF">TK11N_14270</name>
    <name evidence="13" type="ORF">TK2N_14000</name>
</gene>
<evidence type="ECO:0000256" key="10">
    <source>
        <dbReference type="SAM" id="MobiDB-lite"/>
    </source>
</evidence>
<dbReference type="GeneID" id="69986515"/>
<evidence type="ECO:0000256" key="1">
    <source>
        <dbReference type="ARBA" id="ARBA00004141"/>
    </source>
</evidence>
<evidence type="ECO:0000313" key="15">
    <source>
        <dbReference type="Proteomes" id="UP000886607"/>
    </source>
</evidence>
<dbReference type="InterPro" id="IPR007210">
    <property type="entry name" value="ABC_Gly_betaine_transp_sub-bd"/>
</dbReference>
<dbReference type="CDD" id="cd13639">
    <property type="entry name" value="PBP2_OpuAC_like"/>
    <property type="match status" value="1"/>
</dbReference>
<feature type="transmembrane region" description="Helical" evidence="9">
    <location>
        <begin position="213"/>
        <end position="235"/>
    </location>
</feature>
<dbReference type="GO" id="GO:0031460">
    <property type="term" value="P:glycine betaine transport"/>
    <property type="evidence" value="ECO:0007669"/>
    <property type="project" value="TreeGrafter"/>
</dbReference>
<dbReference type="Gene3D" id="1.10.3720.10">
    <property type="entry name" value="MetI-like"/>
    <property type="match status" value="1"/>
</dbReference>
<feature type="domain" description="ABC transmembrane type-1" evidence="11">
    <location>
        <begin position="94"/>
        <end position="273"/>
    </location>
</feature>
<dbReference type="Gene3D" id="3.40.190.10">
    <property type="entry name" value="Periplasmic binding protein-like II"/>
    <property type="match status" value="1"/>
</dbReference>
<evidence type="ECO:0000313" key="12">
    <source>
        <dbReference type="EMBL" id="GEQ49575.1"/>
    </source>
</evidence>
<feature type="transmembrane region" description="Helical" evidence="9">
    <location>
        <begin position="48"/>
        <end position="66"/>
    </location>
</feature>
<feature type="transmembrane region" description="Helical" evidence="9">
    <location>
        <begin position="141"/>
        <end position="166"/>
    </location>
</feature>
<dbReference type="EMBL" id="BKBQ01000019">
    <property type="protein sequence ID" value="GEQ54556.1"/>
    <property type="molecule type" value="Genomic_DNA"/>
</dbReference>
<organism evidence="13 14">
    <name type="scientific">Tetragenococcus koreensis</name>
    <dbReference type="NCBI Taxonomy" id="290335"/>
    <lineage>
        <taxon>Bacteria</taxon>
        <taxon>Bacillati</taxon>
        <taxon>Bacillota</taxon>
        <taxon>Bacilli</taxon>
        <taxon>Lactobacillales</taxon>
        <taxon>Enterococcaceae</taxon>
        <taxon>Tetragenococcus</taxon>
    </lineage>
</organism>
<evidence type="ECO:0000256" key="4">
    <source>
        <dbReference type="ARBA" id="ARBA00022692"/>
    </source>
</evidence>
<comment type="subcellular location">
    <subcellularLocation>
        <location evidence="9">Cell membrane</location>
        <topology evidence="9">Multi-pass membrane protein</topology>
    </subcellularLocation>
    <subcellularLocation>
        <location evidence="1">Membrane</location>
        <topology evidence="1">Multi-pass membrane protein</topology>
    </subcellularLocation>
</comment>
<feature type="transmembrane region" description="Helical" evidence="9">
    <location>
        <begin position="100"/>
        <end position="121"/>
    </location>
</feature>
<evidence type="ECO:0000259" key="11">
    <source>
        <dbReference type="PROSITE" id="PS50928"/>
    </source>
</evidence>
<dbReference type="RefSeq" id="WP_028791144.1">
    <property type="nucleotide sequence ID" value="NZ_BJYN01000036.1"/>
</dbReference>
<evidence type="ECO:0000256" key="6">
    <source>
        <dbReference type="ARBA" id="ARBA00023136"/>
    </source>
</evidence>
<feature type="transmembrane region" description="Helical" evidence="9">
    <location>
        <begin position="294"/>
        <end position="315"/>
    </location>
</feature>
<keyword evidence="2 9" id="KW-0813">Transport</keyword>
<evidence type="ECO:0000256" key="5">
    <source>
        <dbReference type="ARBA" id="ARBA00022989"/>
    </source>
</evidence>
<keyword evidence="3" id="KW-1003">Cell membrane</keyword>
<dbReference type="KEGG" id="tkr:C7K43_11205"/>
<comment type="caution">
    <text evidence="13">The sequence shown here is derived from an EMBL/GenBank/DDBJ whole genome shotgun (WGS) entry which is preliminary data.</text>
</comment>
<evidence type="ECO:0000313" key="14">
    <source>
        <dbReference type="Proteomes" id="UP000886597"/>
    </source>
</evidence>
<dbReference type="Pfam" id="PF00528">
    <property type="entry name" value="BPD_transp_1"/>
    <property type="match status" value="1"/>
</dbReference>
<dbReference type="AlphaFoldDB" id="A0AAN4UBW4"/>
<evidence type="ECO:0000256" key="2">
    <source>
        <dbReference type="ARBA" id="ARBA00022448"/>
    </source>
</evidence>
<evidence type="ECO:0000256" key="9">
    <source>
        <dbReference type="RuleBase" id="RU363032"/>
    </source>
</evidence>
<comment type="similarity">
    <text evidence="7">In the C-terminal section; belongs to the OsmX family.</text>
</comment>
<dbReference type="InterPro" id="IPR000515">
    <property type="entry name" value="MetI-like"/>
</dbReference>
<evidence type="ECO:0000313" key="13">
    <source>
        <dbReference type="EMBL" id="GEQ54556.1"/>
    </source>
</evidence>
<proteinExistence type="inferred from homology"/>
<dbReference type="Proteomes" id="UP000886597">
    <property type="component" value="Unassembled WGS sequence"/>
</dbReference>
<dbReference type="PROSITE" id="PS50928">
    <property type="entry name" value="ABC_TM1"/>
    <property type="match status" value="1"/>
</dbReference>
<keyword evidence="5 9" id="KW-1133">Transmembrane helix</keyword>
<dbReference type="PANTHER" id="PTHR47737:SF1">
    <property type="entry name" value="GLYCINE BETAINE_PROLINE BETAINE TRANSPORT SYSTEM PERMEASE PROTEIN PROW"/>
    <property type="match status" value="1"/>
</dbReference>
<dbReference type="GO" id="GO:0015226">
    <property type="term" value="F:carnitine transmembrane transporter activity"/>
    <property type="evidence" value="ECO:0007669"/>
    <property type="project" value="TreeGrafter"/>
</dbReference>
<dbReference type="GO" id="GO:0043190">
    <property type="term" value="C:ATP-binding cassette (ABC) transporter complex"/>
    <property type="evidence" value="ECO:0007669"/>
    <property type="project" value="InterPro"/>
</dbReference>
<dbReference type="SUPFAM" id="SSF161098">
    <property type="entry name" value="MetI-like"/>
    <property type="match status" value="1"/>
</dbReference>
<dbReference type="Gene3D" id="3.40.190.100">
    <property type="entry name" value="Glycine betaine-binding periplasmic protein, domain 2"/>
    <property type="match status" value="1"/>
</dbReference>
<dbReference type="EMBL" id="BKBO01000020">
    <property type="protein sequence ID" value="GEQ49575.1"/>
    <property type="molecule type" value="Genomic_DNA"/>
</dbReference>
<evidence type="ECO:0000256" key="8">
    <source>
        <dbReference type="ARBA" id="ARBA00035652"/>
    </source>
</evidence>
<keyword evidence="6 9" id="KW-0472">Membrane</keyword>
<dbReference type="Pfam" id="PF04069">
    <property type="entry name" value="OpuAC"/>
    <property type="match status" value="1"/>
</dbReference>
<reference evidence="13" key="1">
    <citation type="submission" date="2019-08" db="EMBL/GenBank/DDBJ databases">
        <authorList>
            <person name="Ishikawa M."/>
            <person name="Suzuki T."/>
            <person name="Matsutani M."/>
        </authorList>
    </citation>
    <scope>NUCLEOTIDE SEQUENCE</scope>
    <source>
        <strain evidence="13">7C1</strain>
        <strain evidence="12">8C4</strain>
    </source>
</reference>
<dbReference type="SUPFAM" id="SSF53850">
    <property type="entry name" value="Periplasmic binding protein-like II"/>
    <property type="match status" value="1"/>
</dbReference>